<dbReference type="Pfam" id="PF13604">
    <property type="entry name" value="AAA_30"/>
    <property type="match status" value="1"/>
</dbReference>
<dbReference type="RefSeq" id="WP_129189732.1">
    <property type="nucleotide sequence ID" value="NZ_CP035491.1"/>
</dbReference>
<keyword evidence="4" id="KW-0067">ATP-binding</keyword>
<evidence type="ECO:0000256" key="5">
    <source>
        <dbReference type="SAM" id="MobiDB-lite"/>
    </source>
</evidence>
<dbReference type="GO" id="GO:0016787">
    <property type="term" value="F:hydrolase activity"/>
    <property type="evidence" value="ECO:0007669"/>
    <property type="project" value="UniProtKB-KW"/>
</dbReference>
<dbReference type="PANTHER" id="PTHR43788:SF8">
    <property type="entry name" value="DNA-BINDING PROTEIN SMUBP-2"/>
    <property type="match status" value="1"/>
</dbReference>
<dbReference type="KEGG" id="agf:ET445_05965"/>
<feature type="domain" description="DNA2/NAM7 helicase-like C-terminal" evidence="6">
    <location>
        <begin position="968"/>
        <end position="1145"/>
    </location>
</feature>
<dbReference type="NCBIfam" id="TIGR03491">
    <property type="entry name" value="TM0106 family RecB-like putative nuclease"/>
    <property type="match status" value="1"/>
</dbReference>
<accession>A0A4P6FBG0</accession>
<evidence type="ECO:0000259" key="7">
    <source>
        <dbReference type="Pfam" id="PF13482"/>
    </source>
</evidence>
<keyword evidence="9" id="KW-1185">Reference proteome</keyword>
<name>A0A4P6FBG0_9MICO</name>
<evidence type="ECO:0000259" key="6">
    <source>
        <dbReference type="Pfam" id="PF13087"/>
    </source>
</evidence>
<organism evidence="8 9">
    <name type="scientific">Agromyces protaetiae</name>
    <dbReference type="NCBI Taxonomy" id="2509455"/>
    <lineage>
        <taxon>Bacteria</taxon>
        <taxon>Bacillati</taxon>
        <taxon>Actinomycetota</taxon>
        <taxon>Actinomycetes</taxon>
        <taxon>Micrococcales</taxon>
        <taxon>Microbacteriaceae</taxon>
        <taxon>Agromyces</taxon>
    </lineage>
</organism>
<dbReference type="Pfam" id="PF13087">
    <property type="entry name" value="AAA_12"/>
    <property type="match status" value="1"/>
</dbReference>
<gene>
    <name evidence="8" type="ORF">ET445_05965</name>
</gene>
<dbReference type="InterPro" id="IPR038720">
    <property type="entry name" value="YprB_RNase_H-like_dom"/>
</dbReference>
<dbReference type="GO" id="GO:0043139">
    <property type="term" value="F:5'-3' DNA helicase activity"/>
    <property type="evidence" value="ECO:0007669"/>
    <property type="project" value="TreeGrafter"/>
</dbReference>
<feature type="region of interest" description="Disordered" evidence="5">
    <location>
        <begin position="288"/>
        <end position="312"/>
    </location>
</feature>
<evidence type="ECO:0000313" key="8">
    <source>
        <dbReference type="EMBL" id="QAY72956.1"/>
    </source>
</evidence>
<dbReference type="InterPro" id="IPR019993">
    <property type="entry name" value="RecB_nuclease_TM0106_put"/>
</dbReference>
<dbReference type="InterPro" id="IPR041679">
    <property type="entry name" value="DNA2/NAM7-like_C"/>
</dbReference>
<reference evidence="8 9" key="1">
    <citation type="submission" date="2019-01" db="EMBL/GenBank/DDBJ databases">
        <title>Genome sequencing of strain FW100M-8.</title>
        <authorList>
            <person name="Heo J."/>
            <person name="Kim S.-J."/>
            <person name="Kim J.-S."/>
            <person name="Hong S.-B."/>
            <person name="Kwon S.-W."/>
        </authorList>
    </citation>
    <scope>NUCLEOTIDE SEQUENCE [LARGE SCALE GENOMIC DNA]</scope>
    <source>
        <strain evidence="8 9">FW100M-8</strain>
    </source>
</reference>
<dbReference type="InterPro" id="IPR047187">
    <property type="entry name" value="SF1_C_Upf1"/>
</dbReference>
<dbReference type="AlphaFoldDB" id="A0A4P6FBG0"/>
<proteinExistence type="predicted"/>
<dbReference type="PANTHER" id="PTHR43788">
    <property type="entry name" value="DNA2/NAM7 HELICASE FAMILY MEMBER"/>
    <property type="match status" value="1"/>
</dbReference>
<feature type="domain" description="YprB ribonuclease H-like" evidence="7">
    <location>
        <begin position="331"/>
        <end position="522"/>
    </location>
</feature>
<keyword evidence="3" id="KW-0347">Helicase</keyword>
<dbReference type="SUPFAM" id="SSF53098">
    <property type="entry name" value="Ribonuclease H-like"/>
    <property type="match status" value="1"/>
</dbReference>
<evidence type="ECO:0000256" key="2">
    <source>
        <dbReference type="ARBA" id="ARBA00022801"/>
    </source>
</evidence>
<evidence type="ECO:0000256" key="1">
    <source>
        <dbReference type="ARBA" id="ARBA00022741"/>
    </source>
</evidence>
<keyword evidence="2" id="KW-0378">Hydrolase</keyword>
<evidence type="ECO:0000256" key="4">
    <source>
        <dbReference type="ARBA" id="ARBA00022840"/>
    </source>
</evidence>
<dbReference type="Pfam" id="PF13482">
    <property type="entry name" value="RNase_H_2"/>
    <property type="match status" value="1"/>
</dbReference>
<evidence type="ECO:0000256" key="3">
    <source>
        <dbReference type="ARBA" id="ARBA00022806"/>
    </source>
</evidence>
<dbReference type="InterPro" id="IPR012337">
    <property type="entry name" value="RNaseH-like_sf"/>
</dbReference>
<dbReference type="CDD" id="cd18808">
    <property type="entry name" value="SF1_C_Upf1"/>
    <property type="match status" value="1"/>
</dbReference>
<dbReference type="CDD" id="cd17934">
    <property type="entry name" value="DEXXQc_Upf1-like"/>
    <property type="match status" value="1"/>
</dbReference>
<sequence length="1183" mass="129074">MFVVDGAVTTSASDLKKASDCEFAFLRELDVKLGRETLFAKDDDAMLARAGSLGTVHELQILERYRERFGDGVVSIEQPDVRDVEAVAAAVAETRAALESGSPVVYQATFATRGFIGFADFLVRRSDGRYRVQDAKLARHARVTALLQLAAYAEQLDRLGIPCDDTVELLLGDGSTSEHRLDDIRPVYLQRVARLRQLVDERVAADGPVEWGDRRYAHDGRCPTCELEVQAHRDVLLVGSLRTTQREPLAAAGITTIDELAASHGPVPGMIDSTIDNLRAQARLQLEHEAAQAEAEASGTGSPDDPPLPPPVEVREARALSAIPEPNPGDLFFDFEGDPLYTEGEGGEWNLDYLWGWVDERDQYTALWAHSFAEERDALVRFLELVKLRRQANPGLHIYHYASYERTHLTSIAARHGIGEHDVDQLLADGVLVDLYPIVKRGVRVGSRSYSIKKLEPLYMGTELREADVKSGGDSITEYVRARQLGESADPADLEESRRVLDDLADYNRYDCVSTRRLRDWLLEIARRERVAPVPNDFLAEASGKVYEPSPLAVELRALAGPAEPGAPRDADHEALALASAAIDYHARESKSFWWEHFFRADQPVDSWEDNREVLIVDPTRSRVVQPWYTEDRWTKPRREVELSGRVAPGSKLGVGSDVFLFYDWPAPMPSQSRRPGDRAWTNAKIIEADDERVVVEESGDPDIEWTALPMAIAPGPPPPTKALAEAIAEWASVIPRTHPDPPANPAMDVLRRRPPRIVDRDPLAPVTTAHDYTAAVVASVRRLDRSYLAVQGPPGTGKTYVASHAIARLVADHGYKIGVVSQSHAVVENVLDAVVGAGLDAALVGKALKSGDDSAAHRFTSFAKKDGIVDFIAQQSAGYVVGGTSWDFCNVRRIPRGSLDLLVIDEAGQFSLASTIAVSVAARNLLLLGDPQQLPQVSQAIHPEPVDTSALGWIADGHDVLPDEFGYFLAESRRMHPAISAPVSKLSYEGALESNVVTSLRDLEGVAPGLRAIPVAHEGNTTYSPEEAEQVVELVRALLGRRWTDATDGDDGPRQKAPAPLAQTDLIVVTPYNAQLSTVREALDAAGYTEVPVGTVDKFQGQEAAVAIISLAASSAASAPRGIEFLLLKNRLNVAISRAKWAAFLLYSPGLLDALPRKAEGVAQLSAFIRLVGADVHTPTAG</sequence>
<dbReference type="Gene3D" id="3.40.50.300">
    <property type="entry name" value="P-loop containing nucleotide triphosphate hydrolases"/>
    <property type="match status" value="2"/>
</dbReference>
<evidence type="ECO:0000313" key="9">
    <source>
        <dbReference type="Proteomes" id="UP000291259"/>
    </source>
</evidence>
<keyword evidence="1" id="KW-0547">Nucleotide-binding</keyword>
<dbReference type="InterPro" id="IPR027417">
    <property type="entry name" value="P-loop_NTPase"/>
</dbReference>
<dbReference type="GO" id="GO:0005524">
    <property type="term" value="F:ATP binding"/>
    <property type="evidence" value="ECO:0007669"/>
    <property type="project" value="UniProtKB-KW"/>
</dbReference>
<dbReference type="OrthoDB" id="9757917at2"/>
<dbReference type="InterPro" id="IPR050534">
    <property type="entry name" value="Coronavir_polyprotein_1ab"/>
</dbReference>
<protein>
    <submittedName>
        <fullName evidence="8">TM0106 family RecB-like putative nuclease</fullName>
    </submittedName>
</protein>
<dbReference type="Proteomes" id="UP000291259">
    <property type="component" value="Chromosome"/>
</dbReference>
<dbReference type="SUPFAM" id="SSF52540">
    <property type="entry name" value="P-loop containing nucleoside triphosphate hydrolases"/>
    <property type="match status" value="1"/>
</dbReference>
<dbReference type="EMBL" id="CP035491">
    <property type="protein sequence ID" value="QAY72956.1"/>
    <property type="molecule type" value="Genomic_DNA"/>
</dbReference>